<proteinExistence type="predicted"/>
<dbReference type="InterPro" id="IPR039447">
    <property type="entry name" value="UreH-like_TM_dom"/>
</dbReference>
<dbReference type="Pfam" id="PF13386">
    <property type="entry name" value="DsbD_2"/>
    <property type="match status" value="1"/>
</dbReference>
<dbReference type="Pfam" id="PF00403">
    <property type="entry name" value="HMA"/>
    <property type="match status" value="1"/>
</dbReference>
<feature type="transmembrane region" description="Helical" evidence="1">
    <location>
        <begin position="165"/>
        <end position="189"/>
    </location>
</feature>
<gene>
    <name evidence="3" type="ORF">CO173_00290</name>
</gene>
<feature type="transmembrane region" description="Helical" evidence="1">
    <location>
        <begin position="277"/>
        <end position="296"/>
    </location>
</feature>
<dbReference type="InterPro" id="IPR036163">
    <property type="entry name" value="HMA_dom_sf"/>
</dbReference>
<feature type="transmembrane region" description="Helical" evidence="1">
    <location>
        <begin position="317"/>
        <end position="339"/>
    </location>
</feature>
<reference evidence="4" key="1">
    <citation type="submission" date="2017-09" db="EMBL/GenBank/DDBJ databases">
        <title>Depth-based differentiation of microbial function through sediment-hosted aquifers and enrichment of novel symbionts in the deep terrestrial subsurface.</title>
        <authorList>
            <person name="Probst A.J."/>
            <person name="Ladd B."/>
            <person name="Jarett J.K."/>
            <person name="Geller-Mcgrath D.E."/>
            <person name="Sieber C.M.K."/>
            <person name="Emerson J.B."/>
            <person name="Anantharaman K."/>
            <person name="Thomas B.C."/>
            <person name="Malmstrom R."/>
            <person name="Stieglmeier M."/>
            <person name="Klingl A."/>
            <person name="Woyke T."/>
            <person name="Ryan C.M."/>
            <person name="Banfield J.F."/>
        </authorList>
    </citation>
    <scope>NUCLEOTIDE SEQUENCE [LARGE SCALE GENOMIC DNA]</scope>
</reference>
<name>A0A2M7XGT4_9BACT</name>
<protein>
    <recommendedName>
        <fullName evidence="2">HMA domain-containing protein</fullName>
    </recommendedName>
</protein>
<sequence>MSKKLSFNVKGTSCGSCEVLIERELKEIPGVHAVKVSHPKGTVLLTVDEEVELSGIDLEKVLTGHEYRFLEEVEKEGWSASVFKRIGASLVVIVGLYIVLKQIGVLNFSPETEGISSYGSIFMIGLVAAFSSCSAVVAGLIVAVSTKANKSKVVLKRAEKMLPHLLFHAGRLLGFAGFGAMVGFIGQAFTLNPSLNAVLVIVLALFMIMIGVNLLGVLPRGLRVITPPKWLAHKIHNLVHSERKAVPVTLGALTFFLPCGFTQSMQLFALSTGDPRLASLVMLTFALGTAPVLLGLSYGATSVKGQSLKRFTQMAGAFVVVLGISNITNGATLLGFSGLQFVDAKQVITGNQIIEGEQVIKMAVTSRGTYEPDFLTVTEGIPVRWEIEGADFMGCADSLILRAFGVNVNLETGKNIVNFTPTKTGRYTFSCSMGMVRGTMNVISQK</sequence>
<dbReference type="InterPro" id="IPR028096">
    <property type="entry name" value="EfeO_Cupredoxin"/>
</dbReference>
<evidence type="ECO:0000313" key="3">
    <source>
        <dbReference type="EMBL" id="PJA47088.1"/>
    </source>
</evidence>
<dbReference type="InterPro" id="IPR008972">
    <property type="entry name" value="Cupredoxin"/>
</dbReference>
<keyword evidence="1" id="KW-0472">Membrane</keyword>
<keyword evidence="1" id="KW-1133">Transmembrane helix</keyword>
<evidence type="ECO:0000313" key="4">
    <source>
        <dbReference type="Proteomes" id="UP000231263"/>
    </source>
</evidence>
<feature type="transmembrane region" description="Helical" evidence="1">
    <location>
        <begin position="82"/>
        <end position="100"/>
    </location>
</feature>
<organism evidence="3 4">
    <name type="scientific">Candidatus Uhrbacteria bacterium CG_4_9_14_3_um_filter_41_35</name>
    <dbReference type="NCBI Taxonomy" id="1975034"/>
    <lineage>
        <taxon>Bacteria</taxon>
        <taxon>Candidatus Uhriibacteriota</taxon>
    </lineage>
</organism>
<keyword evidence="1" id="KW-0812">Transmembrane</keyword>
<dbReference type="Pfam" id="PF13473">
    <property type="entry name" value="Cupredoxin_1"/>
    <property type="match status" value="1"/>
</dbReference>
<dbReference type="PANTHER" id="PTHR42208">
    <property type="entry name" value="HEAVY METAL TRANSPORTER-RELATED"/>
    <property type="match status" value="1"/>
</dbReference>
<dbReference type="CDD" id="cd00371">
    <property type="entry name" value="HMA"/>
    <property type="match status" value="1"/>
</dbReference>
<dbReference type="GO" id="GO:0046872">
    <property type="term" value="F:metal ion binding"/>
    <property type="evidence" value="ECO:0007669"/>
    <property type="project" value="InterPro"/>
</dbReference>
<dbReference type="Proteomes" id="UP000231263">
    <property type="component" value="Unassembled WGS sequence"/>
</dbReference>
<feature type="domain" description="HMA" evidence="2">
    <location>
        <begin position="3"/>
        <end position="73"/>
    </location>
</feature>
<evidence type="ECO:0000256" key="1">
    <source>
        <dbReference type="SAM" id="Phobius"/>
    </source>
</evidence>
<dbReference type="AlphaFoldDB" id="A0A2M7XGT4"/>
<dbReference type="Gene3D" id="2.60.40.420">
    <property type="entry name" value="Cupredoxins - blue copper proteins"/>
    <property type="match status" value="1"/>
</dbReference>
<feature type="transmembrane region" description="Helical" evidence="1">
    <location>
        <begin position="245"/>
        <end position="265"/>
    </location>
</feature>
<dbReference type="SUPFAM" id="SSF55008">
    <property type="entry name" value="HMA, heavy metal-associated domain"/>
    <property type="match status" value="1"/>
</dbReference>
<dbReference type="Gene3D" id="3.30.70.100">
    <property type="match status" value="1"/>
</dbReference>
<dbReference type="PROSITE" id="PS50846">
    <property type="entry name" value="HMA_2"/>
    <property type="match status" value="1"/>
</dbReference>
<dbReference type="InterPro" id="IPR006121">
    <property type="entry name" value="HMA_dom"/>
</dbReference>
<comment type="caution">
    <text evidence="3">The sequence shown here is derived from an EMBL/GenBank/DDBJ whole genome shotgun (WGS) entry which is preliminary data.</text>
</comment>
<dbReference type="PANTHER" id="PTHR42208:SF1">
    <property type="entry name" value="HEAVY METAL TRANSPORTER"/>
    <property type="match status" value="1"/>
</dbReference>
<feature type="transmembrane region" description="Helical" evidence="1">
    <location>
        <begin position="120"/>
        <end position="144"/>
    </location>
</feature>
<dbReference type="SUPFAM" id="SSF49503">
    <property type="entry name" value="Cupredoxins"/>
    <property type="match status" value="1"/>
</dbReference>
<evidence type="ECO:0000259" key="2">
    <source>
        <dbReference type="PROSITE" id="PS50846"/>
    </source>
</evidence>
<accession>A0A2M7XGT4</accession>
<feature type="transmembrane region" description="Helical" evidence="1">
    <location>
        <begin position="195"/>
        <end position="218"/>
    </location>
</feature>
<dbReference type="EMBL" id="PFWT01000002">
    <property type="protein sequence ID" value="PJA47088.1"/>
    <property type="molecule type" value="Genomic_DNA"/>
</dbReference>